<evidence type="ECO:0000313" key="8">
    <source>
        <dbReference type="EMBL" id="EGT42696.1"/>
    </source>
</evidence>
<keyword evidence="6" id="KW-0711">Selenium</keyword>
<dbReference type="Pfam" id="PF05694">
    <property type="entry name" value="SBP56"/>
    <property type="match status" value="1"/>
</dbReference>
<dbReference type="OrthoDB" id="10252446at2759"/>
<dbReference type="InterPro" id="IPR008826">
    <property type="entry name" value="Se-bd"/>
</dbReference>
<dbReference type="Proteomes" id="UP000008068">
    <property type="component" value="Unassembled WGS sequence"/>
</dbReference>
<dbReference type="STRING" id="135651.G0MSF1"/>
<dbReference type="GO" id="GO:0008430">
    <property type="term" value="F:selenium binding"/>
    <property type="evidence" value="ECO:0007669"/>
    <property type="project" value="InterPro"/>
</dbReference>
<dbReference type="InParanoid" id="G0MSF1"/>
<dbReference type="AlphaFoldDB" id="G0MSF1"/>
<organism evidence="9">
    <name type="scientific">Caenorhabditis brenneri</name>
    <name type="common">Nematode worm</name>
    <dbReference type="NCBI Taxonomy" id="135651"/>
    <lineage>
        <taxon>Eukaryota</taxon>
        <taxon>Metazoa</taxon>
        <taxon>Ecdysozoa</taxon>
        <taxon>Nematoda</taxon>
        <taxon>Chromadorea</taxon>
        <taxon>Rhabditida</taxon>
        <taxon>Rhabditina</taxon>
        <taxon>Rhabditomorpha</taxon>
        <taxon>Rhabditoidea</taxon>
        <taxon>Rhabditidae</taxon>
        <taxon>Peloderinae</taxon>
        <taxon>Caenorhabditis</taxon>
    </lineage>
</organism>
<dbReference type="GO" id="GO:0009986">
    <property type="term" value="C:cell surface"/>
    <property type="evidence" value="ECO:0007669"/>
    <property type="project" value="InterPro"/>
</dbReference>
<evidence type="ECO:0000256" key="3">
    <source>
        <dbReference type="ARBA" id="ARBA00010112"/>
    </source>
</evidence>
<feature type="chain" id="PRO_5003404464" evidence="7">
    <location>
        <begin position="17"/>
        <end position="594"/>
    </location>
</feature>
<dbReference type="Gene3D" id="2.60.40.3330">
    <property type="match status" value="1"/>
</dbReference>
<comment type="similarity">
    <text evidence="3">Belongs to the nematode transthyretin-like family.</text>
</comment>
<evidence type="ECO:0000256" key="5">
    <source>
        <dbReference type="ARBA" id="ARBA00022729"/>
    </source>
</evidence>
<dbReference type="PANTHER" id="PTHR23300">
    <property type="entry name" value="METHANETHIOL OXIDASE"/>
    <property type="match status" value="1"/>
</dbReference>
<evidence type="ECO:0000313" key="9">
    <source>
        <dbReference type="Proteomes" id="UP000008068"/>
    </source>
</evidence>
<dbReference type="HOGENOM" id="CLU_032512_2_0_1"/>
<dbReference type="OMA" id="EWGHPRL"/>
<reference evidence="9" key="1">
    <citation type="submission" date="2011-07" db="EMBL/GenBank/DDBJ databases">
        <authorList>
            <consortium name="Caenorhabditis brenneri Sequencing and Analysis Consortium"/>
            <person name="Wilson R.K."/>
        </authorList>
    </citation>
    <scope>NUCLEOTIDE SEQUENCE [LARGE SCALE GENOMIC DNA]</scope>
    <source>
        <strain evidence="9">PB2801</strain>
    </source>
</reference>
<keyword evidence="5 7" id="KW-0732">Signal</keyword>
<dbReference type="eggNOG" id="KOG0918">
    <property type="taxonomic scope" value="Eukaryota"/>
</dbReference>
<evidence type="ECO:0000256" key="2">
    <source>
        <dbReference type="ARBA" id="ARBA00005606"/>
    </source>
</evidence>
<proteinExistence type="inferred from homology"/>
<keyword evidence="4" id="KW-0964">Secreted</keyword>
<dbReference type="PANTHER" id="PTHR23300:SF3">
    <property type="entry name" value="SELENIUM-BINDING PROTEIN-RELATED"/>
    <property type="match status" value="1"/>
</dbReference>
<gene>
    <name evidence="8" type="ORF">CAEBREN_18050</name>
</gene>
<dbReference type="EMBL" id="GL379809">
    <property type="protein sequence ID" value="EGT42696.1"/>
    <property type="molecule type" value="Genomic_DNA"/>
</dbReference>
<evidence type="ECO:0000256" key="6">
    <source>
        <dbReference type="ARBA" id="ARBA00023266"/>
    </source>
</evidence>
<name>G0MSF1_CAEBE</name>
<keyword evidence="9" id="KW-1185">Reference proteome</keyword>
<evidence type="ECO:0000256" key="4">
    <source>
        <dbReference type="ARBA" id="ARBA00022525"/>
    </source>
</evidence>
<comment type="subcellular location">
    <subcellularLocation>
        <location evidence="1">Secreted</location>
    </subcellularLocation>
</comment>
<protein>
    <submittedName>
        <fullName evidence="8">Uncharacterized protein</fullName>
    </submittedName>
</protein>
<evidence type="ECO:0000256" key="7">
    <source>
        <dbReference type="SAM" id="SignalP"/>
    </source>
</evidence>
<dbReference type="InterPro" id="IPR001534">
    <property type="entry name" value="Transthyretin-like"/>
</dbReference>
<comment type="similarity">
    <text evidence="2">Belongs to the selenium-binding protein family.</text>
</comment>
<feature type="signal peptide" evidence="7">
    <location>
        <begin position="1"/>
        <end position="16"/>
    </location>
</feature>
<dbReference type="SUPFAM" id="SSF75011">
    <property type="entry name" value="3-carboxy-cis,cis-mucoante lactonizing enzyme"/>
    <property type="match status" value="1"/>
</dbReference>
<dbReference type="InterPro" id="IPR038479">
    <property type="entry name" value="Transthyretin-like_sf"/>
</dbReference>
<dbReference type="GO" id="GO:0005576">
    <property type="term" value="C:extracellular region"/>
    <property type="evidence" value="ECO:0007669"/>
    <property type="project" value="UniProtKB-SubCell"/>
</dbReference>
<accession>G0MSF1</accession>
<evidence type="ECO:0000256" key="1">
    <source>
        <dbReference type="ARBA" id="ARBA00004613"/>
    </source>
</evidence>
<dbReference type="Pfam" id="PF01060">
    <property type="entry name" value="TTR-52"/>
    <property type="match status" value="1"/>
</dbReference>
<sequence length="594" mass="67301">MRSILILCLVLAVGEAMRDQSIAVKGRLMCGDKAAANVRIKLWEEDSGPDPDDLLEAGYTDSDGSFQLSGGEAELTPIDPIFKVYHDCDDNFISHEYSKPNAQQAEILQDFSKFSKPEERPPMAVEHQMYDYRQAEEELHDELFAIVCCPHSIGFDRDKIALVDLDPSSETFCTTISEIILPSNGDEPGRINWAKSADSLTEMNKLVRKHIIVPCMNSGKIYVIAFEKQQFKIEKEIQSDELTRKNVSCPYAVRSLPLKGAPVHVSTLGDRYGNGKGDFVLIDRKTWEIRKKSEPAFSPFGGDFTLQPRHNILISSEWGHPRLFRDGFSPSELENVSESFGSRLHVWQISPPKLLQSLHLDSFDGSLVIAVKFLHNADCNHAFAISAVGSSIFHVHMNTLTKHWTADRVAHIPCLKVEHWQSDEMPALLTDMIISMDDRWLYVCGFLHGVIWRFDIQDPFRVTLNGKINIGGVFDSFPEVRIKSSNAMEDRWWLPPETRSFARGTKFRGGPALMQLSKDGCRLYVCNSFYKAWDAQFYPELISDGGQMVRVDIIENEMKLNDRFLLDMKGQPNGPFVIRDMKFLDGDCTSDSFL</sequence>